<keyword evidence="4" id="KW-0547">Nucleotide-binding</keyword>
<feature type="domain" description="Pyridoxamine kinase/Phosphomethylpyrimidine kinase" evidence="7">
    <location>
        <begin position="40"/>
        <end position="282"/>
    </location>
</feature>
<dbReference type="PANTHER" id="PTHR20858">
    <property type="entry name" value="PHOSPHOMETHYLPYRIMIDINE KINASE"/>
    <property type="match status" value="1"/>
</dbReference>
<dbReference type="GO" id="GO:0008902">
    <property type="term" value="F:hydroxymethylpyrimidine kinase activity"/>
    <property type="evidence" value="ECO:0007669"/>
    <property type="project" value="UniProtKB-EC"/>
</dbReference>
<evidence type="ECO:0000256" key="6">
    <source>
        <dbReference type="ARBA" id="ARBA00022840"/>
    </source>
</evidence>
<evidence type="ECO:0000259" key="8">
    <source>
        <dbReference type="Pfam" id="PF10120"/>
    </source>
</evidence>
<dbReference type="SUPFAM" id="SSF53613">
    <property type="entry name" value="Ribokinase-like"/>
    <property type="match status" value="1"/>
</dbReference>
<comment type="caution">
    <text evidence="9">The sequence shown here is derived from an EMBL/GenBank/DDBJ whole genome shotgun (WGS) entry which is preliminary data.</text>
</comment>
<dbReference type="InterPro" id="IPR019293">
    <property type="entry name" value="ThiN"/>
</dbReference>
<dbReference type="GO" id="GO:0008972">
    <property type="term" value="F:phosphomethylpyrimidine kinase activity"/>
    <property type="evidence" value="ECO:0007669"/>
    <property type="project" value="InterPro"/>
</dbReference>
<evidence type="ECO:0000256" key="2">
    <source>
        <dbReference type="ARBA" id="ARBA00012135"/>
    </source>
</evidence>
<dbReference type="PANTHER" id="PTHR20858:SF17">
    <property type="entry name" value="HYDROXYMETHYLPYRIMIDINE_PHOSPHOMETHYLPYRIMIDINE KINASE THI20-RELATED"/>
    <property type="match status" value="1"/>
</dbReference>
<name>A0A7C0Y700_9BACT</name>
<dbReference type="SUPFAM" id="SSF53639">
    <property type="entry name" value="AraD/HMP-PK domain-like"/>
    <property type="match status" value="1"/>
</dbReference>
<comment type="pathway">
    <text evidence="1">Cofactor biosynthesis; thiamine diphosphate biosynthesis.</text>
</comment>
<evidence type="ECO:0000259" key="7">
    <source>
        <dbReference type="Pfam" id="PF08543"/>
    </source>
</evidence>
<evidence type="ECO:0000256" key="3">
    <source>
        <dbReference type="ARBA" id="ARBA00022679"/>
    </source>
</evidence>
<feature type="domain" description="Thiamine-phosphate synthase ThiN" evidence="8">
    <location>
        <begin position="301"/>
        <end position="468"/>
    </location>
</feature>
<dbReference type="GO" id="GO:0005524">
    <property type="term" value="F:ATP binding"/>
    <property type="evidence" value="ECO:0007669"/>
    <property type="project" value="UniProtKB-KW"/>
</dbReference>
<keyword evidence="5 9" id="KW-0418">Kinase</keyword>
<dbReference type="AlphaFoldDB" id="A0A7C0Y700"/>
<reference evidence="9" key="1">
    <citation type="journal article" date="2020" name="mSystems">
        <title>Genome- and Community-Level Interaction Insights into Carbon Utilization and Element Cycling Functions of Hydrothermarchaeota in Hydrothermal Sediment.</title>
        <authorList>
            <person name="Zhou Z."/>
            <person name="Liu Y."/>
            <person name="Xu W."/>
            <person name="Pan J."/>
            <person name="Luo Z.H."/>
            <person name="Li M."/>
        </authorList>
    </citation>
    <scope>NUCLEOTIDE SEQUENCE [LARGE SCALE GENOMIC DNA]</scope>
    <source>
        <strain evidence="9">HyVt-115</strain>
    </source>
</reference>
<evidence type="ECO:0000313" key="9">
    <source>
        <dbReference type="EMBL" id="HDD53374.1"/>
    </source>
</evidence>
<accession>A0A7C0Y700</accession>
<dbReference type="FunFam" id="3.40.1190.20:FF:000003">
    <property type="entry name" value="Phosphomethylpyrimidine kinase ThiD"/>
    <property type="match status" value="1"/>
</dbReference>
<dbReference type="InterPro" id="IPR029056">
    <property type="entry name" value="Ribokinase-like"/>
</dbReference>
<dbReference type="InterPro" id="IPR004399">
    <property type="entry name" value="HMP/HMP-P_kinase_dom"/>
</dbReference>
<keyword evidence="3 9" id="KW-0808">Transferase</keyword>
<dbReference type="NCBIfam" id="TIGR00097">
    <property type="entry name" value="HMP-P_kinase"/>
    <property type="match status" value="1"/>
</dbReference>
<dbReference type="GO" id="GO:0009228">
    <property type="term" value="P:thiamine biosynthetic process"/>
    <property type="evidence" value="ECO:0007669"/>
    <property type="project" value="InterPro"/>
</dbReference>
<dbReference type="InterPro" id="IPR013749">
    <property type="entry name" value="PM/HMP-P_kinase-1"/>
</dbReference>
<protein>
    <recommendedName>
        <fullName evidence="2">hydroxymethylpyrimidine kinase</fullName>
        <ecNumber evidence="2">2.7.1.49</ecNumber>
    </recommendedName>
</protein>
<dbReference type="InterPro" id="IPR036409">
    <property type="entry name" value="Aldolase_II/adducin_N_sf"/>
</dbReference>
<evidence type="ECO:0000256" key="5">
    <source>
        <dbReference type="ARBA" id="ARBA00022777"/>
    </source>
</evidence>
<proteinExistence type="predicted"/>
<evidence type="ECO:0000256" key="1">
    <source>
        <dbReference type="ARBA" id="ARBA00004948"/>
    </source>
</evidence>
<organism evidence="9">
    <name type="scientific">Thermosulfidibacter takaii</name>
    <dbReference type="NCBI Taxonomy" id="412593"/>
    <lineage>
        <taxon>Bacteria</taxon>
        <taxon>Pseudomonadati</taxon>
        <taxon>Thermosulfidibacterota</taxon>
        <taxon>Thermosulfidibacteria</taxon>
        <taxon>Thermosulfidibacterales</taxon>
        <taxon>Thermosulfidibacteraceae</taxon>
    </lineage>
</organism>
<keyword evidence="6" id="KW-0067">ATP-binding</keyword>
<sequence length="478" mass="51629">MVAKINFWQPGGVCGIFAEKVDYGRWPLEPLVLLTIAGSDPSGGAGIQQDLRVFAQLGCHGMAAIAALTIQNTTGVKGFVSVEPQFLREQVEFLFQDVMPQVVKTGMLGSVENVEVVAQCLQGRDIPLVVDPVLVATSGDPLFEGAKGAFLEHLFPLATVVTPNAHEAGALTDMEVKTLEDMKEAARRLKARGPQWVLIKGGDLEGEEVVDLLYGGDGFHHFAHPRVSLSDKSHGTGCAFASTLAVFLARGLDMIQAYRESLKLVELYLMGAVPLGKGAVPANPLVVGERNRARCRVLDRLARALEILESLEGGGILVPEVQINLCEAIPLARGHQDVAGIRGRVVRWGEKMRAVGCPAFGASRHVANIVLAAMRFDPSVRAAMNVKYEREWIPILESSPLEVASFSRAEEPAEVKEREGSTLEWGVNKVCSSFGRVPDIIYDEGDIGKEPMIRVLGRDALNVVEKARIILDMVSGVG</sequence>
<dbReference type="Pfam" id="PF08543">
    <property type="entry name" value="Phos_pyr_kin"/>
    <property type="match status" value="1"/>
</dbReference>
<dbReference type="CDD" id="cd01169">
    <property type="entry name" value="HMPP_kinase"/>
    <property type="match status" value="1"/>
</dbReference>
<dbReference type="EMBL" id="DQWS01000180">
    <property type="protein sequence ID" value="HDD53374.1"/>
    <property type="molecule type" value="Genomic_DNA"/>
</dbReference>
<gene>
    <name evidence="9" type="primary">thiD</name>
    <name evidence="9" type="ORF">ENF32_04835</name>
</gene>
<dbReference type="Proteomes" id="UP000885690">
    <property type="component" value="Unassembled WGS sequence"/>
</dbReference>
<evidence type="ECO:0000256" key="4">
    <source>
        <dbReference type="ARBA" id="ARBA00022741"/>
    </source>
</evidence>
<dbReference type="Gene3D" id="3.40.1190.20">
    <property type="match status" value="1"/>
</dbReference>
<dbReference type="Pfam" id="PF10120">
    <property type="entry name" value="ThiN"/>
    <property type="match status" value="1"/>
</dbReference>
<dbReference type="GO" id="GO:0005829">
    <property type="term" value="C:cytosol"/>
    <property type="evidence" value="ECO:0007669"/>
    <property type="project" value="TreeGrafter"/>
</dbReference>
<dbReference type="EC" id="2.7.1.49" evidence="2"/>
<dbReference type="Gene3D" id="3.40.225.10">
    <property type="entry name" value="Class II aldolase/adducin N-terminal domain"/>
    <property type="match status" value="1"/>
</dbReference>